<comment type="catalytic activity">
    <reaction evidence="6 7">
        <text>Release of N-terminal amino acids, preferentially methionine, from peptides and arylamides.</text>
        <dbReference type="EC" id="3.4.11.18"/>
    </reaction>
</comment>
<dbReference type="GO" id="GO:0005829">
    <property type="term" value="C:cytosol"/>
    <property type="evidence" value="ECO:0007669"/>
    <property type="project" value="TreeGrafter"/>
</dbReference>
<dbReference type="InterPro" id="IPR036005">
    <property type="entry name" value="Creatinase/aminopeptidase-like"/>
</dbReference>
<dbReference type="GO" id="GO:0070006">
    <property type="term" value="F:metalloaminopeptidase activity"/>
    <property type="evidence" value="ECO:0007669"/>
    <property type="project" value="UniProtKB-UniRule"/>
</dbReference>
<dbReference type="EMBL" id="NXLX01000012">
    <property type="protein sequence ID" value="RDU73228.1"/>
    <property type="molecule type" value="Genomic_DNA"/>
</dbReference>
<evidence type="ECO:0000256" key="3">
    <source>
        <dbReference type="ARBA" id="ARBA00022670"/>
    </source>
</evidence>
<comment type="similarity">
    <text evidence="6">Belongs to the peptidase M24A family. Methionine aminopeptidase type 1 subfamily.</text>
</comment>
<comment type="caution">
    <text evidence="9">The sequence shown here is derived from an EMBL/GenBank/DDBJ whole genome shotgun (WGS) entry which is preliminary data.</text>
</comment>
<proteinExistence type="inferred from homology"/>
<keyword evidence="5 6" id="KW-0378">Hydrolase</keyword>
<dbReference type="PANTHER" id="PTHR43330">
    <property type="entry name" value="METHIONINE AMINOPEPTIDASE"/>
    <property type="match status" value="1"/>
</dbReference>
<keyword evidence="4 6" id="KW-0479">Metal-binding</keyword>
<comment type="subunit">
    <text evidence="6">Monomer.</text>
</comment>
<keyword evidence="10" id="KW-1185">Reference proteome</keyword>
<dbReference type="Pfam" id="PF00557">
    <property type="entry name" value="Peptidase_M24"/>
    <property type="match status" value="1"/>
</dbReference>
<protein>
    <recommendedName>
        <fullName evidence="6 7">Methionine aminopeptidase</fullName>
        <shortName evidence="6">MAP</shortName>
        <shortName evidence="6">MetAP</shortName>
        <ecNumber evidence="6 7">3.4.11.18</ecNumber>
    </recommendedName>
    <alternativeName>
        <fullName evidence="6">Peptidase M</fullName>
    </alternativeName>
</protein>
<accession>A0A3D8J712</accession>
<dbReference type="EC" id="3.4.11.18" evidence="6 7"/>
<keyword evidence="2 6" id="KW-0031">Aminopeptidase</keyword>
<dbReference type="InterPro" id="IPR000994">
    <property type="entry name" value="Pept_M24"/>
</dbReference>
<organism evidence="9 10">
    <name type="scientific">Helicobacter anseris</name>
    <dbReference type="NCBI Taxonomy" id="375926"/>
    <lineage>
        <taxon>Bacteria</taxon>
        <taxon>Pseudomonadati</taxon>
        <taxon>Campylobacterota</taxon>
        <taxon>Epsilonproteobacteria</taxon>
        <taxon>Campylobacterales</taxon>
        <taxon>Helicobacteraceae</taxon>
        <taxon>Helicobacter</taxon>
    </lineage>
</organism>
<dbReference type="InterPro" id="IPR001714">
    <property type="entry name" value="Pept_M24_MAP"/>
</dbReference>
<dbReference type="AlphaFoldDB" id="A0A3D8J712"/>
<feature type="binding site" evidence="6">
    <location>
        <position position="78"/>
    </location>
    <ligand>
        <name>substrate</name>
    </ligand>
</feature>
<dbReference type="NCBIfam" id="TIGR00500">
    <property type="entry name" value="met_pdase_I"/>
    <property type="match status" value="1"/>
</dbReference>
<dbReference type="InterPro" id="IPR002467">
    <property type="entry name" value="Pept_M24A_MAP1"/>
</dbReference>
<dbReference type="GO" id="GO:0004239">
    <property type="term" value="F:initiator methionyl aminopeptidase activity"/>
    <property type="evidence" value="ECO:0007669"/>
    <property type="project" value="UniProtKB-UniRule"/>
</dbReference>
<dbReference type="PROSITE" id="PS00680">
    <property type="entry name" value="MAP_1"/>
    <property type="match status" value="1"/>
</dbReference>
<feature type="binding site" evidence="6">
    <location>
        <position position="236"/>
    </location>
    <ligand>
        <name>a divalent metal cation</name>
        <dbReference type="ChEBI" id="CHEBI:60240"/>
        <label>1</label>
    </ligand>
</feature>
<evidence type="ECO:0000259" key="8">
    <source>
        <dbReference type="Pfam" id="PF00557"/>
    </source>
</evidence>
<comment type="function">
    <text evidence="1 6">Removes the N-terminal methionine from nascent proteins. The N-terminal methionine is often cleaved when the second residue in the primary sequence is small and uncharged (Met-Ala-, Cys, Gly, Pro, Ser, Thr, or Val). Requires deformylation of the N(alpha)-formylated initiator methionine before it can be hydrolyzed.</text>
</comment>
<evidence type="ECO:0000313" key="9">
    <source>
        <dbReference type="EMBL" id="RDU73228.1"/>
    </source>
</evidence>
<sequence>MAIPIRNAQEIEKLYLASQVVGKTLSYISGFIKPGISLLEIDKLAEEYIYALGAKPAFKGLYGFPNTACISVNQVIIHGIPTSYCLKDGDIVGIDIGANLDGWYGDGAITFGVGEIAKQDKKLIDCARDSLMVAISSIKEGMYFKELSKIIEEVITSRGFVPLRDYCGHGIGRKPHDEPSILNYVDSVNLKQGSKIRNGMVFCIEPMVCVSSGIPKILSDKWSVVSEDGLNGAHYEHTVAIVDGFARILTEV</sequence>
<dbReference type="RefSeq" id="WP_115579233.1">
    <property type="nucleotide sequence ID" value="NZ_NXLX01000012.1"/>
</dbReference>
<dbReference type="GO" id="GO:0006508">
    <property type="term" value="P:proteolysis"/>
    <property type="evidence" value="ECO:0007669"/>
    <property type="project" value="UniProtKB-KW"/>
</dbReference>
<dbReference type="HAMAP" id="MF_01974">
    <property type="entry name" value="MetAP_1"/>
    <property type="match status" value="1"/>
</dbReference>
<evidence type="ECO:0000256" key="2">
    <source>
        <dbReference type="ARBA" id="ARBA00022438"/>
    </source>
</evidence>
<evidence type="ECO:0000256" key="6">
    <source>
        <dbReference type="HAMAP-Rule" id="MF_01974"/>
    </source>
</evidence>
<dbReference type="OrthoDB" id="9802055at2"/>
<dbReference type="PANTHER" id="PTHR43330:SF27">
    <property type="entry name" value="METHIONINE AMINOPEPTIDASE"/>
    <property type="match status" value="1"/>
</dbReference>
<feature type="binding site" evidence="6">
    <location>
        <position position="106"/>
    </location>
    <ligand>
        <name>a divalent metal cation</name>
        <dbReference type="ChEBI" id="CHEBI:60240"/>
        <label>2</label>
        <note>catalytic</note>
    </ligand>
</feature>
<gene>
    <name evidence="6 9" type="primary">map</name>
    <name evidence="9" type="ORF">CQA57_05515</name>
</gene>
<feature type="domain" description="Peptidase M24" evidence="8">
    <location>
        <begin position="16"/>
        <end position="241"/>
    </location>
</feature>
<dbReference type="PRINTS" id="PR00599">
    <property type="entry name" value="MAPEPTIDASE"/>
</dbReference>
<comment type="cofactor">
    <cofactor evidence="6">
        <name>Co(2+)</name>
        <dbReference type="ChEBI" id="CHEBI:48828"/>
    </cofactor>
    <cofactor evidence="6">
        <name>Zn(2+)</name>
        <dbReference type="ChEBI" id="CHEBI:29105"/>
    </cofactor>
    <cofactor evidence="6">
        <name>Mn(2+)</name>
        <dbReference type="ChEBI" id="CHEBI:29035"/>
    </cofactor>
    <cofactor evidence="6">
        <name>Fe(2+)</name>
        <dbReference type="ChEBI" id="CHEBI:29033"/>
    </cofactor>
    <text evidence="6">Binds 2 divalent metal cations per subunit. Has a high-affinity and a low affinity metal-binding site. The true nature of the physiological cofactor is under debate. The enzyme is active with cobalt, zinc, manganese or divalent iron ions. Most likely, methionine aminopeptidases function as mononuclear Fe(2+)-metalloproteases under physiological conditions, and the catalytically relevant metal-binding site has been assigned to the histidine-containing high-affinity site.</text>
</comment>
<dbReference type="CDD" id="cd01086">
    <property type="entry name" value="MetAP1"/>
    <property type="match status" value="1"/>
</dbReference>
<feature type="binding site" evidence="6">
    <location>
        <position position="95"/>
    </location>
    <ligand>
        <name>a divalent metal cation</name>
        <dbReference type="ChEBI" id="CHEBI:60240"/>
        <label>1</label>
    </ligand>
</feature>
<dbReference type="GO" id="GO:0046872">
    <property type="term" value="F:metal ion binding"/>
    <property type="evidence" value="ECO:0007669"/>
    <property type="project" value="UniProtKB-UniRule"/>
</dbReference>
<dbReference type="SUPFAM" id="SSF55920">
    <property type="entry name" value="Creatinase/aminopeptidase"/>
    <property type="match status" value="1"/>
</dbReference>
<name>A0A3D8J712_9HELI</name>
<evidence type="ECO:0000256" key="4">
    <source>
        <dbReference type="ARBA" id="ARBA00022723"/>
    </source>
</evidence>
<feature type="binding site" evidence="6">
    <location>
        <position position="169"/>
    </location>
    <ligand>
        <name>a divalent metal cation</name>
        <dbReference type="ChEBI" id="CHEBI:60240"/>
        <label>2</label>
        <note>catalytic</note>
    </ligand>
</feature>
<feature type="binding site" evidence="6">
    <location>
        <position position="236"/>
    </location>
    <ligand>
        <name>a divalent metal cation</name>
        <dbReference type="ChEBI" id="CHEBI:60240"/>
        <label>2</label>
        <note>catalytic</note>
    </ligand>
</feature>
<keyword evidence="3 6" id="KW-0645">Protease</keyword>
<dbReference type="Proteomes" id="UP000256695">
    <property type="component" value="Unassembled WGS sequence"/>
</dbReference>
<evidence type="ECO:0000256" key="5">
    <source>
        <dbReference type="ARBA" id="ARBA00022801"/>
    </source>
</evidence>
<feature type="binding site" evidence="6">
    <location>
        <position position="106"/>
    </location>
    <ligand>
        <name>a divalent metal cation</name>
        <dbReference type="ChEBI" id="CHEBI:60240"/>
        <label>1</label>
    </ligand>
</feature>
<dbReference type="Gene3D" id="3.90.230.10">
    <property type="entry name" value="Creatinase/methionine aminopeptidase superfamily"/>
    <property type="match status" value="1"/>
</dbReference>
<reference evidence="9 10" key="1">
    <citation type="submission" date="2018-04" db="EMBL/GenBank/DDBJ databases">
        <title>Novel Campyloabacter and Helicobacter Species and Strains.</title>
        <authorList>
            <person name="Mannion A.J."/>
            <person name="Shen Z."/>
            <person name="Fox J.G."/>
        </authorList>
    </citation>
    <scope>NUCLEOTIDE SEQUENCE [LARGE SCALE GENOMIC DNA]</scope>
    <source>
        <strain evidence="9 10">MIT 04-9362</strain>
    </source>
</reference>
<feature type="binding site" evidence="6">
    <location>
        <position position="205"/>
    </location>
    <ligand>
        <name>a divalent metal cation</name>
        <dbReference type="ChEBI" id="CHEBI:60240"/>
        <label>2</label>
        <note>catalytic</note>
    </ligand>
</feature>
<evidence type="ECO:0000256" key="1">
    <source>
        <dbReference type="ARBA" id="ARBA00002521"/>
    </source>
</evidence>
<evidence type="ECO:0000256" key="7">
    <source>
        <dbReference type="RuleBase" id="RU003653"/>
    </source>
</evidence>
<feature type="binding site" evidence="6">
    <location>
        <position position="176"/>
    </location>
    <ligand>
        <name>substrate</name>
    </ligand>
</feature>
<evidence type="ECO:0000313" key="10">
    <source>
        <dbReference type="Proteomes" id="UP000256695"/>
    </source>
</evidence>